<dbReference type="InterPro" id="IPR004143">
    <property type="entry name" value="BPL_LPL_catalytic"/>
</dbReference>
<reference evidence="5 6" key="1">
    <citation type="journal article" date="2015" name="Genome Announc.">
        <title>Expanding the biotechnology potential of lactobacilli through comparative genomics of 213 strains and associated genera.</title>
        <authorList>
            <person name="Sun Z."/>
            <person name="Harris H.M."/>
            <person name="McCann A."/>
            <person name="Guo C."/>
            <person name="Argimon S."/>
            <person name="Zhang W."/>
            <person name="Yang X."/>
            <person name="Jeffery I.B."/>
            <person name="Cooney J.C."/>
            <person name="Kagawa T.F."/>
            <person name="Liu W."/>
            <person name="Song Y."/>
            <person name="Salvetti E."/>
            <person name="Wrobel A."/>
            <person name="Rasinkangas P."/>
            <person name="Parkhill J."/>
            <person name="Rea M.C."/>
            <person name="O'Sullivan O."/>
            <person name="Ritari J."/>
            <person name="Douillard F.P."/>
            <person name="Paul Ross R."/>
            <person name="Yang R."/>
            <person name="Briner A.E."/>
            <person name="Felis G.E."/>
            <person name="de Vos W.M."/>
            <person name="Barrangou R."/>
            <person name="Klaenhammer T.R."/>
            <person name="Caufield P.W."/>
            <person name="Cui Y."/>
            <person name="Zhang H."/>
            <person name="O'Toole P.W."/>
        </authorList>
    </citation>
    <scope>NUCLEOTIDE SEQUENCE [LARGE SCALE GENOMIC DNA]</scope>
    <source>
        <strain evidence="5 6">DSM 19909</strain>
    </source>
</reference>
<evidence type="ECO:0000256" key="2">
    <source>
        <dbReference type="ARBA" id="ARBA00023267"/>
    </source>
</evidence>
<dbReference type="GO" id="GO:0004077">
    <property type="term" value="F:biotin--[biotin carboxyl-carrier protein] ligase activity"/>
    <property type="evidence" value="ECO:0007669"/>
    <property type="project" value="UniProtKB-EC"/>
</dbReference>
<gene>
    <name evidence="5" type="ORF">FD04_GL000942</name>
</gene>
<evidence type="ECO:0000256" key="1">
    <source>
        <dbReference type="ARBA" id="ARBA00022598"/>
    </source>
</evidence>
<dbReference type="Proteomes" id="UP000051160">
    <property type="component" value="Unassembled WGS sequence"/>
</dbReference>
<dbReference type="STRING" id="1423776.FD04_GL000942"/>
<dbReference type="GO" id="GO:0016740">
    <property type="term" value="F:transferase activity"/>
    <property type="evidence" value="ECO:0007669"/>
    <property type="project" value="UniProtKB-ARBA"/>
</dbReference>
<evidence type="ECO:0000313" key="6">
    <source>
        <dbReference type="Proteomes" id="UP000051160"/>
    </source>
</evidence>
<dbReference type="AlphaFoldDB" id="A0A0R1LQ67"/>
<dbReference type="NCBIfam" id="TIGR00121">
    <property type="entry name" value="birA_ligase"/>
    <property type="match status" value="1"/>
</dbReference>
<name>A0A0R1LQ67_9LACO</name>
<accession>A0A0R1LQ67</accession>
<dbReference type="GO" id="GO:0005737">
    <property type="term" value="C:cytoplasm"/>
    <property type="evidence" value="ECO:0007669"/>
    <property type="project" value="TreeGrafter"/>
</dbReference>
<keyword evidence="6" id="KW-1185">Reference proteome</keyword>
<dbReference type="SUPFAM" id="SSF55681">
    <property type="entry name" value="Class II aaRS and biotin synthetases"/>
    <property type="match status" value="1"/>
</dbReference>
<dbReference type="Pfam" id="PF03099">
    <property type="entry name" value="BPL_LplA_LipB"/>
    <property type="match status" value="1"/>
</dbReference>
<evidence type="ECO:0000313" key="5">
    <source>
        <dbReference type="EMBL" id="KRK97966.1"/>
    </source>
</evidence>
<dbReference type="InterPro" id="IPR004408">
    <property type="entry name" value="Biotin_CoA_COase_ligase"/>
</dbReference>
<keyword evidence="1" id="KW-0436">Ligase</keyword>
<dbReference type="EMBL" id="AZEE01000028">
    <property type="protein sequence ID" value="KRK97966.1"/>
    <property type="molecule type" value="Genomic_DNA"/>
</dbReference>
<dbReference type="InterPro" id="IPR045864">
    <property type="entry name" value="aa-tRNA-synth_II/BPL/LPL"/>
</dbReference>
<dbReference type="PANTHER" id="PTHR12835:SF5">
    <property type="entry name" value="BIOTIN--PROTEIN LIGASE"/>
    <property type="match status" value="1"/>
</dbReference>
<dbReference type="Pfam" id="PF02237">
    <property type="entry name" value="BPL_C"/>
    <property type="match status" value="1"/>
</dbReference>
<dbReference type="PANTHER" id="PTHR12835">
    <property type="entry name" value="BIOTIN PROTEIN LIGASE"/>
    <property type="match status" value="1"/>
</dbReference>
<dbReference type="InterPro" id="IPR003142">
    <property type="entry name" value="BPL_C"/>
</dbReference>
<dbReference type="PATRIC" id="fig|1423776.4.peg.951"/>
<dbReference type="Gene3D" id="2.30.30.100">
    <property type="match status" value="1"/>
</dbReference>
<dbReference type="EC" id="6.3.4.15" evidence="3"/>
<keyword evidence="2" id="KW-0092">Biotin</keyword>
<evidence type="ECO:0000259" key="4">
    <source>
        <dbReference type="PROSITE" id="PS51733"/>
    </source>
</evidence>
<feature type="domain" description="BPL/LPL catalytic" evidence="4">
    <location>
        <begin position="67"/>
        <end position="237"/>
    </location>
</feature>
<dbReference type="GO" id="GO:0009249">
    <property type="term" value="P:protein lipoylation"/>
    <property type="evidence" value="ECO:0007669"/>
    <property type="project" value="UniProtKB-ARBA"/>
</dbReference>
<evidence type="ECO:0000256" key="3">
    <source>
        <dbReference type="ARBA" id="ARBA00024227"/>
    </source>
</evidence>
<comment type="caution">
    <text evidence="5">The sequence shown here is derived from an EMBL/GenBank/DDBJ whole genome shotgun (WGS) entry which is preliminary data.</text>
</comment>
<organism evidence="5 6">
    <name type="scientific">Secundilactobacillus odoratitofui DSM 19909 = JCM 15043</name>
    <dbReference type="NCBI Taxonomy" id="1423776"/>
    <lineage>
        <taxon>Bacteria</taxon>
        <taxon>Bacillati</taxon>
        <taxon>Bacillota</taxon>
        <taxon>Bacilli</taxon>
        <taxon>Lactobacillales</taxon>
        <taxon>Lactobacillaceae</taxon>
        <taxon>Secundilactobacillus</taxon>
    </lineage>
</organism>
<sequence>MKLMNSNNLLQKLKQQAPLPLFNLTETHHRQLSEKLNFLDKNTVFWQTDSALNDQLAAEVQQPITLQHFDTIGSTNQYAKSLCNQMKLNAPHVIVSDQQTNGVGRYSRPFASQDGGLYVTLMMPDFQIETEQIGLLTTSLAMGVYDAIGAIFNQEVQIKWVNDIYNLAYQKIAGILVERGANQTLIIGVGINLHQDLPAELAGIAGNLLAKQPSSQERQAFLCRLIRELLIESRQFDQGRFLPRYRQHMLLMNRQVEVKLGQQTISGEVTDVDDTGQLIVLEQDGRQPQRINAGEVVKIYY</sequence>
<dbReference type="Gene3D" id="3.30.930.10">
    <property type="entry name" value="Bira Bifunctional Protein, Domain 2"/>
    <property type="match status" value="1"/>
</dbReference>
<dbReference type="CDD" id="cd16442">
    <property type="entry name" value="BPL"/>
    <property type="match status" value="1"/>
</dbReference>
<proteinExistence type="predicted"/>
<protein>
    <recommendedName>
        <fullName evidence="3">biotin--[biotin carboxyl-carrier protein] ligase</fullName>
        <ecNumber evidence="3">6.3.4.15</ecNumber>
    </recommendedName>
</protein>
<dbReference type="PROSITE" id="PS51733">
    <property type="entry name" value="BPL_LPL_CATALYTIC"/>
    <property type="match status" value="1"/>
</dbReference>